<feature type="compositionally biased region" description="Basic and acidic residues" evidence="3">
    <location>
        <begin position="114"/>
        <end position="123"/>
    </location>
</feature>
<evidence type="ECO:0000313" key="6">
    <source>
        <dbReference type="Proteomes" id="UP000289152"/>
    </source>
</evidence>
<gene>
    <name evidence="5" type="ORF">M231_06268</name>
</gene>
<organism evidence="5 6">
    <name type="scientific">Tremella mesenterica</name>
    <name type="common">Jelly fungus</name>
    <dbReference type="NCBI Taxonomy" id="5217"/>
    <lineage>
        <taxon>Eukaryota</taxon>
        <taxon>Fungi</taxon>
        <taxon>Dikarya</taxon>
        <taxon>Basidiomycota</taxon>
        <taxon>Agaricomycotina</taxon>
        <taxon>Tremellomycetes</taxon>
        <taxon>Tremellales</taxon>
        <taxon>Tremellaceae</taxon>
        <taxon>Tremella</taxon>
    </lineage>
</organism>
<dbReference type="EMBL" id="SDIL01000096">
    <property type="protein sequence ID" value="RXK36484.1"/>
    <property type="molecule type" value="Genomic_DNA"/>
</dbReference>
<comment type="similarity">
    <text evidence="2">Belongs to the major facilitator superfamily. Monocarboxylate porter (TC 2.A.1.13) family.</text>
</comment>
<dbReference type="InterPro" id="IPR050327">
    <property type="entry name" value="Proton-linked_MCT"/>
</dbReference>
<feature type="transmembrane region" description="Helical" evidence="4">
    <location>
        <begin position="269"/>
        <end position="286"/>
    </location>
</feature>
<feature type="transmembrane region" description="Helical" evidence="4">
    <location>
        <begin position="355"/>
        <end position="379"/>
    </location>
</feature>
<dbReference type="PANTHER" id="PTHR11360">
    <property type="entry name" value="MONOCARBOXYLATE TRANSPORTER"/>
    <property type="match status" value="1"/>
</dbReference>
<dbReference type="VEuPathDB" id="FungiDB:TREMEDRAFT_34616"/>
<dbReference type="PANTHER" id="PTHR11360:SF315">
    <property type="entry name" value="TRANSPORTER MCH2-RELATED"/>
    <property type="match status" value="1"/>
</dbReference>
<feature type="transmembrane region" description="Helical" evidence="4">
    <location>
        <begin position="195"/>
        <end position="218"/>
    </location>
</feature>
<feature type="compositionally biased region" description="Basic and acidic residues" evidence="3">
    <location>
        <begin position="1"/>
        <end position="22"/>
    </location>
</feature>
<dbReference type="InterPro" id="IPR036259">
    <property type="entry name" value="MFS_trans_sf"/>
</dbReference>
<accession>A0A4Q1BEG7</accession>
<dbReference type="Pfam" id="PF07690">
    <property type="entry name" value="MFS_1"/>
    <property type="match status" value="1"/>
</dbReference>
<dbReference type="InParanoid" id="A0A4Q1BEG7"/>
<name>A0A4Q1BEG7_TREME</name>
<comment type="caution">
    <text evidence="5">The sequence shown here is derived from an EMBL/GenBank/DDBJ whole genome shotgun (WGS) entry which is preliminary data.</text>
</comment>
<feature type="transmembrane region" description="Helical" evidence="4">
    <location>
        <begin position="465"/>
        <end position="484"/>
    </location>
</feature>
<keyword evidence="4" id="KW-0812">Transmembrane</keyword>
<evidence type="ECO:0000256" key="1">
    <source>
        <dbReference type="ARBA" id="ARBA00004141"/>
    </source>
</evidence>
<sequence length="599" mass="64209">MNKLLDDRDKERPTGRNSKSSEDVSLSTPTAPPSVKSIAMETFDERMLSKSKGVGQMSSQTKTVGGPDPNPNTTTLAPFHPPKSTVSSSTETRTSLVTFGDLDRPHDTPQTSQRETRKEEAGRDLGNITPSDVPIANKKSPPSGMKLPEKLDVIDKPGEMEEKEGMTGLTGITGVSETSGMEEVRTEEDDMPDGGYGWVMVICFMVINAFTWGANSAYGVFEAYYLKNNYYAGGTTFRYAWVGGLQGSLAMLCSPLANTLMRFIGPRNVMLIGTFLAALGQCMAGVCHTFVGFVFCQGVIFGLGAGLVLIPSQPLLAHWFRRRLALAQGFGSSGVGVGGLILSNTTRAALDSLGVRYTLILNGLLCSALTIPAVLIIRGRHEQLGARSQSLELKWLAHKGFIWVFIWGSMTMLAYYVTLYSIPSYATSALSLTQKQGAALQSILSAGQMIGRPTVGLNLDRFGRINMTILAYIISGISCLTIWLPARSFSVLAVFALIQGLVGGTVWSAAAPIITKVVGIQHLGSALGIFWLGLVPPSLCAQPIAIALLEYSKDHLGKQGPEGYYISIGFAGGVSLAAAGILYGSKVYLQGNWKVFVKT</sequence>
<reference evidence="5 6" key="1">
    <citation type="submission" date="2016-06" db="EMBL/GenBank/DDBJ databases">
        <title>Evolution of pathogenesis and genome organization in the Tremellales.</title>
        <authorList>
            <person name="Cuomo C."/>
            <person name="Litvintseva A."/>
            <person name="Heitman J."/>
            <person name="Chen Y."/>
            <person name="Sun S."/>
            <person name="Springer D."/>
            <person name="Dromer F."/>
            <person name="Young S."/>
            <person name="Zeng Q."/>
            <person name="Chapman S."/>
            <person name="Gujja S."/>
            <person name="Saif S."/>
            <person name="Birren B."/>
        </authorList>
    </citation>
    <scope>NUCLEOTIDE SEQUENCE [LARGE SCALE GENOMIC DNA]</scope>
    <source>
        <strain evidence="5 6">ATCC 28783</strain>
    </source>
</reference>
<keyword evidence="6" id="KW-1185">Reference proteome</keyword>
<evidence type="ECO:0000256" key="2">
    <source>
        <dbReference type="ARBA" id="ARBA00006727"/>
    </source>
</evidence>
<evidence type="ECO:0008006" key="7">
    <source>
        <dbReference type="Google" id="ProtNLM"/>
    </source>
</evidence>
<proteinExistence type="inferred from homology"/>
<dbReference type="GO" id="GO:0016020">
    <property type="term" value="C:membrane"/>
    <property type="evidence" value="ECO:0007669"/>
    <property type="project" value="UniProtKB-SubCell"/>
</dbReference>
<feature type="transmembrane region" description="Helical" evidence="4">
    <location>
        <begin position="491"/>
        <end position="514"/>
    </location>
</feature>
<protein>
    <recommendedName>
        <fullName evidence="7">Major facilitator superfamily (MFS) profile domain-containing protein</fullName>
    </recommendedName>
</protein>
<feature type="transmembrane region" description="Helical" evidence="4">
    <location>
        <begin position="324"/>
        <end position="343"/>
    </location>
</feature>
<feature type="compositionally biased region" description="Low complexity" evidence="3">
    <location>
        <begin position="84"/>
        <end position="98"/>
    </location>
</feature>
<evidence type="ECO:0000256" key="4">
    <source>
        <dbReference type="SAM" id="Phobius"/>
    </source>
</evidence>
<feature type="transmembrane region" description="Helical" evidence="4">
    <location>
        <begin position="563"/>
        <end position="583"/>
    </location>
</feature>
<dbReference type="SUPFAM" id="SSF103473">
    <property type="entry name" value="MFS general substrate transporter"/>
    <property type="match status" value="1"/>
</dbReference>
<keyword evidence="4" id="KW-0472">Membrane</keyword>
<dbReference type="OrthoDB" id="2213137at2759"/>
<feature type="region of interest" description="Disordered" evidence="3">
    <location>
        <begin position="1"/>
        <end position="149"/>
    </location>
</feature>
<dbReference type="GO" id="GO:0022857">
    <property type="term" value="F:transmembrane transporter activity"/>
    <property type="evidence" value="ECO:0007669"/>
    <property type="project" value="InterPro"/>
</dbReference>
<feature type="transmembrane region" description="Helical" evidence="4">
    <location>
        <begin position="292"/>
        <end position="312"/>
    </location>
</feature>
<dbReference type="Gene3D" id="1.20.1250.20">
    <property type="entry name" value="MFS general substrate transporter like domains"/>
    <property type="match status" value="2"/>
</dbReference>
<feature type="transmembrane region" description="Helical" evidence="4">
    <location>
        <begin position="238"/>
        <end position="257"/>
    </location>
</feature>
<evidence type="ECO:0000313" key="5">
    <source>
        <dbReference type="EMBL" id="RXK36484.1"/>
    </source>
</evidence>
<dbReference type="AlphaFoldDB" id="A0A4Q1BEG7"/>
<keyword evidence="4" id="KW-1133">Transmembrane helix</keyword>
<dbReference type="InterPro" id="IPR011701">
    <property type="entry name" value="MFS"/>
</dbReference>
<dbReference type="Proteomes" id="UP000289152">
    <property type="component" value="Unassembled WGS sequence"/>
</dbReference>
<comment type="subcellular location">
    <subcellularLocation>
        <location evidence="1">Membrane</location>
        <topology evidence="1">Multi-pass membrane protein</topology>
    </subcellularLocation>
</comment>
<feature type="transmembrane region" description="Helical" evidence="4">
    <location>
        <begin position="400"/>
        <end position="422"/>
    </location>
</feature>
<evidence type="ECO:0000256" key="3">
    <source>
        <dbReference type="SAM" id="MobiDB-lite"/>
    </source>
</evidence>
<feature type="transmembrane region" description="Helical" evidence="4">
    <location>
        <begin position="526"/>
        <end position="551"/>
    </location>
</feature>